<name>A0A6A0BAL8_9LACT</name>
<evidence type="ECO:0000313" key="2">
    <source>
        <dbReference type="Proteomes" id="UP000480303"/>
    </source>
</evidence>
<dbReference type="Proteomes" id="UP000480303">
    <property type="component" value="Unassembled WGS sequence"/>
</dbReference>
<comment type="caution">
    <text evidence="1">The sequence shown here is derived from an EMBL/GenBank/DDBJ whole genome shotgun (WGS) entry which is preliminary data.</text>
</comment>
<dbReference type="AlphaFoldDB" id="A0A6A0BAL8"/>
<organism evidence="1 2">
    <name type="scientific">Pseudolactococcus hodotermopsidis</name>
    <dbReference type="NCBI Taxonomy" id="2709157"/>
    <lineage>
        <taxon>Bacteria</taxon>
        <taxon>Bacillati</taxon>
        <taxon>Bacillota</taxon>
        <taxon>Bacilli</taxon>
        <taxon>Lactobacillales</taxon>
        <taxon>Streptococcaceae</taxon>
        <taxon>Pseudolactococcus</taxon>
    </lineage>
</organism>
<evidence type="ECO:0000313" key="1">
    <source>
        <dbReference type="EMBL" id="GFH41501.1"/>
    </source>
</evidence>
<reference evidence="1 2" key="1">
    <citation type="submission" date="2020-02" db="EMBL/GenBank/DDBJ databases">
        <title>Draft genome sequence of Lactococcus sp. Hs30E4-3.</title>
        <authorList>
            <person name="Noda S."/>
            <person name="Yuki M."/>
            <person name="Ohkuma M."/>
        </authorList>
    </citation>
    <scope>NUCLEOTIDE SEQUENCE [LARGE SCALE GENOMIC DNA]</scope>
    <source>
        <strain evidence="1 2">Hs30E4-3</strain>
    </source>
</reference>
<protein>
    <submittedName>
        <fullName evidence="1">TetR family transcriptional regulator</fullName>
    </submittedName>
</protein>
<accession>A0A6A0BAL8</accession>
<dbReference type="Gene3D" id="1.10.357.10">
    <property type="entry name" value="Tetracycline Repressor, domain 2"/>
    <property type="match status" value="1"/>
</dbReference>
<proteinExistence type="predicted"/>
<dbReference type="EMBL" id="BLLI01000001">
    <property type="protein sequence ID" value="GFH41501.1"/>
    <property type="molecule type" value="Genomic_DNA"/>
</dbReference>
<dbReference type="InterPro" id="IPR009057">
    <property type="entry name" value="Homeodomain-like_sf"/>
</dbReference>
<keyword evidence="2" id="KW-1185">Reference proteome</keyword>
<dbReference type="RefSeq" id="WP_172207046.1">
    <property type="nucleotide sequence ID" value="NZ_BLLI01000001.1"/>
</dbReference>
<sequence>MVRTKKIFKEDILAGAEEFVIKETAEKFTARALAEHMEISTQPLYQEFSSMDELKEAVLHRVLGKVQDDIFNKKHHSDSLINLVINYIKFSKHSPELFTAVYSKNFWHPDLVNDFSQKIFQGAINKDEKYRELSHEKRESLSKWFSVISMGISQIVANDDLQLSLNEIIDFFERVLGVLEQIWQENTSQI</sequence>
<dbReference type="SUPFAM" id="SSF46689">
    <property type="entry name" value="Homeodomain-like"/>
    <property type="match status" value="1"/>
</dbReference>
<gene>
    <name evidence="1" type="primary">acrR2_1</name>
    <name evidence="1" type="ORF">Hs30E_00520</name>
</gene>